<comment type="similarity">
    <text evidence="1 5">Belongs to the peptidase S8 family.</text>
</comment>
<dbReference type="InterPro" id="IPR022398">
    <property type="entry name" value="Peptidase_S8_His-AS"/>
</dbReference>
<dbReference type="InterPro" id="IPR036852">
    <property type="entry name" value="Peptidase_S8/S53_dom_sf"/>
</dbReference>
<dbReference type="AlphaFoldDB" id="A0A929RQE2"/>
<dbReference type="PRINTS" id="PR00723">
    <property type="entry name" value="SUBTILISIN"/>
</dbReference>
<gene>
    <name evidence="8" type="ORF">HXK09_08585</name>
</gene>
<proteinExistence type="inferred from homology"/>
<evidence type="ECO:0000256" key="2">
    <source>
        <dbReference type="ARBA" id="ARBA00022670"/>
    </source>
</evidence>
<dbReference type="InterPro" id="IPR000209">
    <property type="entry name" value="Peptidase_S8/S53_dom"/>
</dbReference>
<name>A0A929RQE2_9ACTO</name>
<accession>A0A929RQE2</accession>
<evidence type="ECO:0000313" key="9">
    <source>
        <dbReference type="Proteomes" id="UP000759246"/>
    </source>
</evidence>
<feature type="region of interest" description="Disordered" evidence="6">
    <location>
        <begin position="407"/>
        <end position="439"/>
    </location>
</feature>
<dbReference type="InterPro" id="IPR050131">
    <property type="entry name" value="Peptidase_S8_subtilisin-like"/>
</dbReference>
<dbReference type="PROSITE" id="PS51892">
    <property type="entry name" value="SUBTILASE"/>
    <property type="match status" value="1"/>
</dbReference>
<dbReference type="PANTHER" id="PTHR43806:SF11">
    <property type="entry name" value="CEREVISIN-RELATED"/>
    <property type="match status" value="1"/>
</dbReference>
<feature type="domain" description="Peptidase S8/S53" evidence="7">
    <location>
        <begin position="18"/>
        <end position="261"/>
    </location>
</feature>
<sequence>SRSVSCDVNGIPNVGEEALRYNGIHGTHIAGIIAANHNDIGIDGIAPDATLVSIKAVNDKGRLYPEYLVCAYDWAVNHGVDIVHNSFQMDPWRFWKSDDPEQAAGMEAALRAIYTAQERGLTVLSGAGDDGLDLDATTVDSSSPTDSTPIENRNVEGATMVPAMVGGVAVVSALEMVDPDAEPLRATLKRTDTSNYGFMHVDFAAPGRDIYSTFPNLMIPSNYGYMSGTAVAAAHVSGVAALVKSTHPALVGEQIADLMRKQGAYEYGRLARPADNHEYRGRGFLSARNAVVYDQAQPTLGMVEYRVGGGEWTNLRDEVVPAGRVSVRVSARSPLSMLSVDIAGVAQAHAPGGGGYFDEPTTVTIDDVDLASLIPEGEEYVMARVQVSALGVNADRHADDDVSRSVSFTVARDPGAVPTPEPEPDPGEGSGVVPGDPVPPGIMSVPRTSAQMPQNYAVNLAADADDATFQRALYQASLLGGMVLESYPALHTFFVQSSSAAFAMDLGFALADSGISFHSVGPTRQAPVVGNEAIVSQELGAPAYPSVEEKPPVPEGPHVGGVYPTPPDAKDWHLQAVGALDAQGVDVMRAPVTVGVMGDGVDDTVGDLSGKVDHSLSVSCHSNGMPNRDPEAWRSGRAEVGTQAAGVIAGTGEASGVPGVNPTLNVAAINVASATTGQYYPEYVVCGFVWAADHGISVTASNYLVSPWKYW</sequence>
<protein>
    <submittedName>
        <fullName evidence="8">S8 family serine peptidase</fullName>
    </submittedName>
</protein>
<dbReference type="GO" id="GO:0006508">
    <property type="term" value="P:proteolysis"/>
    <property type="evidence" value="ECO:0007669"/>
    <property type="project" value="UniProtKB-KW"/>
</dbReference>
<feature type="non-terminal residue" evidence="8">
    <location>
        <position position="1"/>
    </location>
</feature>
<evidence type="ECO:0000256" key="6">
    <source>
        <dbReference type="SAM" id="MobiDB-lite"/>
    </source>
</evidence>
<evidence type="ECO:0000313" key="8">
    <source>
        <dbReference type="EMBL" id="MBF0967188.1"/>
    </source>
</evidence>
<dbReference type="Proteomes" id="UP000759246">
    <property type="component" value="Unassembled WGS sequence"/>
</dbReference>
<reference evidence="8" key="1">
    <citation type="submission" date="2020-04" db="EMBL/GenBank/DDBJ databases">
        <title>Deep metagenomics examines the oral microbiome during advanced dental caries in children, revealing novel taxa and co-occurrences with host molecules.</title>
        <authorList>
            <person name="Baker J.L."/>
            <person name="Morton J.T."/>
            <person name="Dinis M."/>
            <person name="Alvarez R."/>
            <person name="Tran N.C."/>
            <person name="Knight R."/>
            <person name="Edlund A."/>
        </authorList>
    </citation>
    <scope>NUCLEOTIDE SEQUENCE</scope>
    <source>
        <strain evidence="8">JCVI_30_bin.13</strain>
    </source>
</reference>
<dbReference type="Gene3D" id="3.40.50.200">
    <property type="entry name" value="Peptidase S8/S53 domain"/>
    <property type="match status" value="2"/>
</dbReference>
<evidence type="ECO:0000259" key="7">
    <source>
        <dbReference type="Pfam" id="PF00082"/>
    </source>
</evidence>
<feature type="non-terminal residue" evidence="8">
    <location>
        <position position="711"/>
    </location>
</feature>
<dbReference type="SUPFAM" id="SSF52743">
    <property type="entry name" value="Subtilisin-like"/>
    <property type="match status" value="2"/>
</dbReference>
<dbReference type="GO" id="GO:0004252">
    <property type="term" value="F:serine-type endopeptidase activity"/>
    <property type="evidence" value="ECO:0007669"/>
    <property type="project" value="InterPro"/>
</dbReference>
<dbReference type="EMBL" id="JABZGF010000350">
    <property type="protein sequence ID" value="MBF0967188.1"/>
    <property type="molecule type" value="Genomic_DNA"/>
</dbReference>
<comment type="caution">
    <text evidence="5">Lacks conserved residue(s) required for the propagation of feature annotation.</text>
</comment>
<evidence type="ECO:0000256" key="5">
    <source>
        <dbReference type="PROSITE-ProRule" id="PRU01240"/>
    </source>
</evidence>
<comment type="caution">
    <text evidence="8">The sequence shown here is derived from an EMBL/GenBank/DDBJ whole genome shotgun (WGS) entry which is preliminary data.</text>
</comment>
<dbReference type="PANTHER" id="PTHR43806">
    <property type="entry name" value="PEPTIDASE S8"/>
    <property type="match status" value="1"/>
</dbReference>
<keyword evidence="4" id="KW-0720">Serine protease</keyword>
<evidence type="ECO:0000256" key="3">
    <source>
        <dbReference type="ARBA" id="ARBA00022801"/>
    </source>
</evidence>
<dbReference type="PROSITE" id="PS00137">
    <property type="entry name" value="SUBTILASE_HIS"/>
    <property type="match status" value="1"/>
</dbReference>
<keyword evidence="2" id="KW-0645">Protease</keyword>
<dbReference type="InterPro" id="IPR015500">
    <property type="entry name" value="Peptidase_S8_subtilisin-rel"/>
</dbReference>
<keyword evidence="3" id="KW-0378">Hydrolase</keyword>
<evidence type="ECO:0000256" key="1">
    <source>
        <dbReference type="ARBA" id="ARBA00011073"/>
    </source>
</evidence>
<dbReference type="Pfam" id="PF00082">
    <property type="entry name" value="Peptidase_S8"/>
    <property type="match status" value="1"/>
</dbReference>
<evidence type="ECO:0000256" key="4">
    <source>
        <dbReference type="ARBA" id="ARBA00022825"/>
    </source>
</evidence>
<organism evidence="8 9">
    <name type="scientific">Actinomyces bouchesdurhonensis</name>
    <dbReference type="NCBI Taxonomy" id="1852361"/>
    <lineage>
        <taxon>Bacteria</taxon>
        <taxon>Bacillati</taxon>
        <taxon>Actinomycetota</taxon>
        <taxon>Actinomycetes</taxon>
        <taxon>Actinomycetales</taxon>
        <taxon>Actinomycetaceae</taxon>
        <taxon>Actinomyces</taxon>
    </lineage>
</organism>